<feature type="compositionally biased region" description="Basic and acidic residues" evidence="1">
    <location>
        <begin position="88"/>
        <end position="100"/>
    </location>
</feature>
<proteinExistence type="predicted"/>
<protein>
    <submittedName>
        <fullName evidence="2">WPP domain-interacting protein</fullName>
    </submittedName>
</protein>
<dbReference type="AlphaFoldDB" id="A0A2Z7CB44"/>
<dbReference type="Proteomes" id="UP000250235">
    <property type="component" value="Unassembled WGS sequence"/>
</dbReference>
<feature type="compositionally biased region" description="Polar residues" evidence="1">
    <location>
        <begin position="129"/>
        <end position="138"/>
    </location>
</feature>
<feature type="compositionally biased region" description="Gly residues" evidence="1">
    <location>
        <begin position="385"/>
        <end position="395"/>
    </location>
</feature>
<gene>
    <name evidence="2" type="ORF">F511_06586</name>
</gene>
<reference evidence="2 3" key="1">
    <citation type="journal article" date="2015" name="Proc. Natl. Acad. Sci. U.S.A.">
        <title>The resurrection genome of Boea hygrometrica: A blueprint for survival of dehydration.</title>
        <authorList>
            <person name="Xiao L."/>
            <person name="Yang G."/>
            <person name="Zhang L."/>
            <person name="Yang X."/>
            <person name="Zhao S."/>
            <person name="Ji Z."/>
            <person name="Zhou Q."/>
            <person name="Hu M."/>
            <person name="Wang Y."/>
            <person name="Chen M."/>
            <person name="Xu Y."/>
            <person name="Jin H."/>
            <person name="Xiao X."/>
            <person name="Hu G."/>
            <person name="Bao F."/>
            <person name="Hu Y."/>
            <person name="Wan P."/>
            <person name="Li L."/>
            <person name="Deng X."/>
            <person name="Kuang T."/>
            <person name="Xiang C."/>
            <person name="Zhu J.K."/>
            <person name="Oliver M.J."/>
            <person name="He Y."/>
        </authorList>
    </citation>
    <scope>NUCLEOTIDE SEQUENCE [LARGE SCALE GENOMIC DNA]</scope>
    <source>
        <strain evidence="3">cv. XS01</strain>
    </source>
</reference>
<keyword evidence="3" id="KW-1185">Reference proteome</keyword>
<evidence type="ECO:0000313" key="3">
    <source>
        <dbReference type="Proteomes" id="UP000250235"/>
    </source>
</evidence>
<evidence type="ECO:0000313" key="2">
    <source>
        <dbReference type="EMBL" id="KZV41548.1"/>
    </source>
</evidence>
<feature type="region of interest" description="Disordered" evidence="1">
    <location>
        <begin position="57"/>
        <end position="138"/>
    </location>
</feature>
<feature type="compositionally biased region" description="Basic and acidic residues" evidence="1">
    <location>
        <begin position="114"/>
        <end position="126"/>
    </location>
</feature>
<organism evidence="2 3">
    <name type="scientific">Dorcoceras hygrometricum</name>
    <dbReference type="NCBI Taxonomy" id="472368"/>
    <lineage>
        <taxon>Eukaryota</taxon>
        <taxon>Viridiplantae</taxon>
        <taxon>Streptophyta</taxon>
        <taxon>Embryophyta</taxon>
        <taxon>Tracheophyta</taxon>
        <taxon>Spermatophyta</taxon>
        <taxon>Magnoliopsida</taxon>
        <taxon>eudicotyledons</taxon>
        <taxon>Gunneridae</taxon>
        <taxon>Pentapetalae</taxon>
        <taxon>asterids</taxon>
        <taxon>lamiids</taxon>
        <taxon>Lamiales</taxon>
        <taxon>Gesneriaceae</taxon>
        <taxon>Didymocarpoideae</taxon>
        <taxon>Trichosporeae</taxon>
        <taxon>Loxocarpinae</taxon>
        <taxon>Dorcoceras</taxon>
    </lineage>
</organism>
<evidence type="ECO:0000256" key="1">
    <source>
        <dbReference type="SAM" id="MobiDB-lite"/>
    </source>
</evidence>
<name>A0A2Z7CB44_9LAMI</name>
<sequence length="395" mass="43396">MKVIFLPSGIPFKPSNKNNGDKGWYHLLNDIVVKLLIENSESFDVVTAERLDDNLVGTVRGRPSWSSRGQPDRRGHPSWFTSLEQEQLDEKQTRWEKPAEHNGPTSSDVEQEQLDEKQTRWEKPAEHNGPTSSDEQSSLNKYCGDCIVLVQTDLLRPVQIKYTILILKHPARTSMFSACFVSSWIQQPAGTGLVIATRIQCLAESCVLSFDLVTSSKVSIIVKITIRQARSKRPKLVQHISDIPATKTISVIVEKPISVVFYDGVEEMTVENPHPEDSGDEAPSVGEIETAAIEEGSIHAFVGPKPTCAWLRPDSQGIRHFNVGGGRFSLIRSTTGIRIPSSVCTRRSDEFDTNGISSSRRSEQVRSRQAAAGGGAWVEARPRGELGGGAAAIGG</sequence>
<feature type="region of interest" description="Disordered" evidence="1">
    <location>
        <begin position="348"/>
        <end position="395"/>
    </location>
</feature>
<dbReference type="EMBL" id="KQ999428">
    <property type="protein sequence ID" value="KZV41548.1"/>
    <property type="molecule type" value="Genomic_DNA"/>
</dbReference>
<accession>A0A2Z7CB44</accession>